<accession>A0A4R1RL78</accession>
<keyword evidence="1" id="KW-1133">Transmembrane helix</keyword>
<reference evidence="2 3" key="1">
    <citation type="submission" date="2019-03" db="EMBL/GenBank/DDBJ databases">
        <title>Genomic Encyclopedia of Type Strains, Phase IV (KMG-IV): sequencing the most valuable type-strain genomes for metagenomic binning, comparative biology and taxonomic classification.</title>
        <authorList>
            <person name="Goeker M."/>
        </authorList>
    </citation>
    <scope>NUCLEOTIDE SEQUENCE [LARGE SCALE GENOMIC DNA]</scope>
    <source>
        <strain evidence="2 3">DSM 18792</strain>
    </source>
</reference>
<comment type="caution">
    <text evidence="2">The sequence shown here is derived from an EMBL/GenBank/DDBJ whole genome shotgun (WGS) entry which is preliminary data.</text>
</comment>
<keyword evidence="1" id="KW-0472">Membrane</keyword>
<name>A0A4R1RL78_9FLAO</name>
<sequence length="83" mass="9780">MGKNVCILLKQRKNKSFNYQSGSLKEKELDNTLENSKNKDFVSQWKRNSERSRKVKGAMPIRTLIIVLVLLLICMYLLEKKFM</sequence>
<dbReference type="AlphaFoldDB" id="A0A4R1RL78"/>
<gene>
    <name evidence="2" type="ORF">EV196_103386</name>
</gene>
<dbReference type="Proteomes" id="UP000295455">
    <property type="component" value="Unassembled WGS sequence"/>
</dbReference>
<proteinExistence type="predicted"/>
<evidence type="ECO:0000313" key="3">
    <source>
        <dbReference type="Proteomes" id="UP000295455"/>
    </source>
</evidence>
<evidence type="ECO:0000313" key="2">
    <source>
        <dbReference type="EMBL" id="TCL66965.1"/>
    </source>
</evidence>
<dbReference type="OrthoDB" id="1452283at2"/>
<evidence type="ECO:0000256" key="1">
    <source>
        <dbReference type="SAM" id="Phobius"/>
    </source>
</evidence>
<dbReference type="EMBL" id="SLUP01000003">
    <property type="protein sequence ID" value="TCL66965.1"/>
    <property type="molecule type" value="Genomic_DNA"/>
</dbReference>
<organism evidence="2 3">
    <name type="scientific">Mariniflexile fucanivorans</name>
    <dbReference type="NCBI Taxonomy" id="264023"/>
    <lineage>
        <taxon>Bacteria</taxon>
        <taxon>Pseudomonadati</taxon>
        <taxon>Bacteroidota</taxon>
        <taxon>Flavobacteriia</taxon>
        <taxon>Flavobacteriales</taxon>
        <taxon>Flavobacteriaceae</taxon>
        <taxon>Mariniflexile</taxon>
    </lineage>
</organism>
<keyword evidence="1" id="KW-0812">Transmembrane</keyword>
<protein>
    <submittedName>
        <fullName evidence="2">Uncharacterized protein</fullName>
    </submittedName>
</protein>
<feature type="transmembrane region" description="Helical" evidence="1">
    <location>
        <begin position="61"/>
        <end position="78"/>
    </location>
</feature>
<keyword evidence="3" id="KW-1185">Reference proteome</keyword>
<dbReference type="RefSeq" id="WP_132217318.1">
    <property type="nucleotide sequence ID" value="NZ_OX156936.1"/>
</dbReference>